<dbReference type="RefSeq" id="XP_060325758.1">
    <property type="nucleotide sequence ID" value="XM_060467968.1"/>
</dbReference>
<dbReference type="EMBL" id="JAUEPS010000047">
    <property type="protein sequence ID" value="KAK0446409.1"/>
    <property type="molecule type" value="Genomic_DNA"/>
</dbReference>
<dbReference type="InterPro" id="IPR018712">
    <property type="entry name" value="Tle1-like_cat"/>
</dbReference>
<feature type="non-terminal residue" evidence="2">
    <location>
        <position position="1"/>
    </location>
</feature>
<keyword evidence="3" id="KW-1185">Reference proteome</keyword>
<dbReference type="Pfam" id="PF09994">
    <property type="entry name" value="T6SS_Tle1-like_cat"/>
    <property type="match status" value="1"/>
</dbReference>
<dbReference type="PANTHER" id="PTHR33840">
    <property type="match status" value="1"/>
</dbReference>
<gene>
    <name evidence="2" type="ORF">EV420DRAFT_1276582</name>
</gene>
<comment type="caution">
    <text evidence="2">The sequence shown here is derived from an EMBL/GenBank/DDBJ whole genome shotgun (WGS) entry which is preliminary data.</text>
</comment>
<dbReference type="AlphaFoldDB" id="A0AA39JS12"/>
<reference evidence="2" key="1">
    <citation type="submission" date="2023-06" db="EMBL/GenBank/DDBJ databases">
        <authorList>
            <consortium name="Lawrence Berkeley National Laboratory"/>
            <person name="Ahrendt S."/>
            <person name="Sahu N."/>
            <person name="Indic B."/>
            <person name="Wong-Bajracharya J."/>
            <person name="Merenyi Z."/>
            <person name="Ke H.-M."/>
            <person name="Monk M."/>
            <person name="Kocsube S."/>
            <person name="Drula E."/>
            <person name="Lipzen A."/>
            <person name="Balint B."/>
            <person name="Henrissat B."/>
            <person name="Andreopoulos B."/>
            <person name="Martin F.M."/>
            <person name="Harder C.B."/>
            <person name="Rigling D."/>
            <person name="Ford K.L."/>
            <person name="Foster G.D."/>
            <person name="Pangilinan J."/>
            <person name="Papanicolaou A."/>
            <person name="Barry K."/>
            <person name="LaButti K."/>
            <person name="Viragh M."/>
            <person name="Koriabine M."/>
            <person name="Yan M."/>
            <person name="Riley R."/>
            <person name="Champramary S."/>
            <person name="Plett K.L."/>
            <person name="Tsai I.J."/>
            <person name="Slot J."/>
            <person name="Sipos G."/>
            <person name="Plett J."/>
            <person name="Nagy L.G."/>
            <person name="Grigoriev I.V."/>
        </authorList>
    </citation>
    <scope>NUCLEOTIDE SEQUENCE</scope>
    <source>
        <strain evidence="2">CCBAS 213</strain>
    </source>
</reference>
<accession>A0AA39JS12</accession>
<evidence type="ECO:0000259" key="1">
    <source>
        <dbReference type="Pfam" id="PF09994"/>
    </source>
</evidence>
<dbReference type="SUPFAM" id="SSF53474">
    <property type="entry name" value="alpha/beta-Hydrolases"/>
    <property type="match status" value="1"/>
</dbReference>
<name>A0AA39JS12_ARMTA</name>
<protein>
    <recommendedName>
        <fullName evidence="1">T6SS Phospholipase effector Tle1-like catalytic domain-containing protein</fullName>
    </recommendedName>
</protein>
<dbReference type="Proteomes" id="UP001175211">
    <property type="component" value="Unassembled WGS sequence"/>
</dbReference>
<proteinExistence type="predicted"/>
<feature type="domain" description="T6SS Phospholipase effector Tle1-like catalytic" evidence="1">
    <location>
        <begin position="16"/>
        <end position="291"/>
    </location>
</feature>
<evidence type="ECO:0000313" key="3">
    <source>
        <dbReference type="Proteomes" id="UP001175211"/>
    </source>
</evidence>
<organism evidence="2 3">
    <name type="scientific">Armillaria tabescens</name>
    <name type="common">Ringless honey mushroom</name>
    <name type="synonym">Agaricus tabescens</name>
    <dbReference type="NCBI Taxonomy" id="1929756"/>
    <lineage>
        <taxon>Eukaryota</taxon>
        <taxon>Fungi</taxon>
        <taxon>Dikarya</taxon>
        <taxon>Basidiomycota</taxon>
        <taxon>Agaricomycotina</taxon>
        <taxon>Agaricomycetes</taxon>
        <taxon>Agaricomycetidae</taxon>
        <taxon>Agaricales</taxon>
        <taxon>Marasmiineae</taxon>
        <taxon>Physalacriaceae</taxon>
        <taxon>Desarmillaria</taxon>
    </lineage>
</organism>
<evidence type="ECO:0000313" key="2">
    <source>
        <dbReference type="EMBL" id="KAK0446409.1"/>
    </source>
</evidence>
<dbReference type="GeneID" id="85351516"/>
<dbReference type="PANTHER" id="PTHR33840:SF1">
    <property type="entry name" value="TLE1 PHOSPHOLIPASE DOMAIN-CONTAINING PROTEIN"/>
    <property type="match status" value="1"/>
</dbReference>
<sequence length="430" mass="48345">PMSQSEVSTDNTRDRKRLIVCCDGTWQDGVLTQDRLLYTNTLRLARTITNEDTRSDPPIQQIVFYQSGIGSEGNLYDEYVDATTGGSLADKVEEAYGFIALNYFPGDEIFLFGFSRGAYTARMVAMFIGAIGLLDRRDMDNFARIFIAYQRLAKSDNETGSRRLLRDELYAFTKPDAHGLQRANTPFSIKCVGVFETVGSLGLPDELTLNLKKAKEIFGFPDKVLGGHIKRAYHALALNETRRDFDCAKYERAPEGLSKGQILKQVGCHSDIGGGYRDHDLADIVLIWMAANIQDMLSLDMEYLRSVPSPVAPWGAQKPHNPRTGLSSLFFATQRKLPLSIDNVTNETIHLSVLEQAELPSVLADAIAAGNTPVENLLPLEEEFKVKWIVEREPQDILSSAGRETFYTRLLHHRLTSRYEYINVYDILRS</sequence>
<dbReference type="InterPro" id="IPR029058">
    <property type="entry name" value="AB_hydrolase_fold"/>
</dbReference>